<feature type="chain" id="PRO_5020743620" description="DUF4890 domain-containing protein" evidence="1">
    <location>
        <begin position="24"/>
        <end position="124"/>
    </location>
</feature>
<gene>
    <name evidence="2" type="ORF">FDK13_21690</name>
</gene>
<dbReference type="RefSeq" id="WP_137342111.1">
    <property type="nucleotide sequence ID" value="NZ_BSQH01000004.1"/>
</dbReference>
<sequence>MKKTIVIITTFLSLMFAAAQLFAQSELKEMPAGQRAKWQTERMTTSLKLDAVQTEKVGQINLKYAQKMDPVIQGAGSKMSRFKAFKSINNDKEAELKGVLTRQQFDQFQKQQQEMKDKLREQRH</sequence>
<dbReference type="AlphaFoldDB" id="A0A4U6D397"/>
<keyword evidence="1" id="KW-0732">Signal</keyword>
<dbReference type="Proteomes" id="UP000304900">
    <property type="component" value="Unassembled WGS sequence"/>
</dbReference>
<feature type="signal peptide" evidence="1">
    <location>
        <begin position="1"/>
        <end position="23"/>
    </location>
</feature>
<name>A0A4U6D397_9BACT</name>
<proteinExistence type="predicted"/>
<evidence type="ECO:0000256" key="1">
    <source>
        <dbReference type="SAM" id="SignalP"/>
    </source>
</evidence>
<reference evidence="2 3" key="1">
    <citation type="submission" date="2019-05" db="EMBL/GenBank/DDBJ databases">
        <title>Dyadobacter AR-3-8 sp. nov., isolated from arctic soil.</title>
        <authorList>
            <person name="Chaudhary D.K."/>
        </authorList>
    </citation>
    <scope>NUCLEOTIDE SEQUENCE [LARGE SCALE GENOMIC DNA]</scope>
    <source>
        <strain evidence="2 3">AR-3-8</strain>
    </source>
</reference>
<dbReference type="EMBL" id="SZVO01000010">
    <property type="protein sequence ID" value="TKT90348.1"/>
    <property type="molecule type" value="Genomic_DNA"/>
</dbReference>
<evidence type="ECO:0000313" key="3">
    <source>
        <dbReference type="Proteomes" id="UP000304900"/>
    </source>
</evidence>
<keyword evidence="3" id="KW-1185">Reference proteome</keyword>
<protein>
    <recommendedName>
        <fullName evidence="4">DUF4890 domain-containing protein</fullName>
    </recommendedName>
</protein>
<evidence type="ECO:0008006" key="4">
    <source>
        <dbReference type="Google" id="ProtNLM"/>
    </source>
</evidence>
<comment type="caution">
    <text evidence="2">The sequence shown here is derived from an EMBL/GenBank/DDBJ whole genome shotgun (WGS) entry which is preliminary data.</text>
</comment>
<evidence type="ECO:0000313" key="2">
    <source>
        <dbReference type="EMBL" id="TKT90348.1"/>
    </source>
</evidence>
<dbReference type="OrthoDB" id="5569165at2"/>
<accession>A0A4U6D397</accession>
<organism evidence="2 3">
    <name type="scientific">Dyadobacter frigoris</name>
    <dbReference type="NCBI Taxonomy" id="2576211"/>
    <lineage>
        <taxon>Bacteria</taxon>
        <taxon>Pseudomonadati</taxon>
        <taxon>Bacteroidota</taxon>
        <taxon>Cytophagia</taxon>
        <taxon>Cytophagales</taxon>
        <taxon>Spirosomataceae</taxon>
        <taxon>Dyadobacter</taxon>
    </lineage>
</organism>